<evidence type="ECO:0000313" key="1">
    <source>
        <dbReference type="EMBL" id="CUH59041.1"/>
    </source>
</evidence>
<dbReference type="Pfam" id="PF06995">
    <property type="entry name" value="Phage_P2_GpU"/>
    <property type="match status" value="1"/>
</dbReference>
<evidence type="ECO:0000313" key="2">
    <source>
        <dbReference type="Proteomes" id="UP000051298"/>
    </source>
</evidence>
<sequence length="143" mass="15557">MLMMLGPVQFEILPFNTDSYSHGTEAGFAEKPVLGARPILEYVGEGPESWTIKARLYPEKFGGMGQLTLLSQARASGRPQYMMRGDGALMGWVNILSVTERASYLGRNGVGKVIDVDITVKRAGAPSAGSFFSLLADVLLWTR</sequence>
<organism evidence="1 2">
    <name type="scientific">Thalassobacter stenotrophicus</name>
    <dbReference type="NCBI Taxonomy" id="266809"/>
    <lineage>
        <taxon>Bacteria</taxon>
        <taxon>Pseudomonadati</taxon>
        <taxon>Pseudomonadota</taxon>
        <taxon>Alphaproteobacteria</taxon>
        <taxon>Rhodobacterales</taxon>
        <taxon>Roseobacteraceae</taxon>
        <taxon>Thalassobacter</taxon>
    </lineage>
</organism>
<dbReference type="AlphaFoldDB" id="A0A0P1FEN7"/>
<gene>
    <name evidence="1" type="ORF">THS5294_00322</name>
</gene>
<accession>A0A0P1FEN7</accession>
<protein>
    <submittedName>
        <fullName evidence="1">Phage protein U</fullName>
    </submittedName>
</protein>
<dbReference type="RefSeq" id="WP_058122352.1">
    <property type="nucleotide sequence ID" value="NZ_CYRX01000008.1"/>
</dbReference>
<proteinExistence type="predicted"/>
<name>A0A0P1FEN7_9RHOB</name>
<dbReference type="EMBL" id="CYRX01000008">
    <property type="protein sequence ID" value="CUH59041.1"/>
    <property type="molecule type" value="Genomic_DNA"/>
</dbReference>
<reference evidence="1 2" key="1">
    <citation type="submission" date="2015-09" db="EMBL/GenBank/DDBJ databases">
        <authorList>
            <consortium name="Swine Surveillance"/>
        </authorList>
    </citation>
    <scope>NUCLEOTIDE SEQUENCE [LARGE SCALE GENOMIC DNA]</scope>
    <source>
        <strain evidence="1 2">CECT 5294</strain>
    </source>
</reference>
<dbReference type="Proteomes" id="UP000051298">
    <property type="component" value="Unassembled WGS sequence"/>
</dbReference>
<dbReference type="InterPro" id="IPR009734">
    <property type="entry name" value="Myoviridae_GpU"/>
</dbReference>